<proteinExistence type="inferred from homology"/>
<gene>
    <name evidence="3" type="ORF">SAMN04244550_03354</name>
</gene>
<evidence type="ECO:0000259" key="2">
    <source>
        <dbReference type="PROSITE" id="PS50878"/>
    </source>
</evidence>
<organism evidence="3 4">
    <name type="scientific">Rhodobacter capsulatus</name>
    <name type="common">Rhodopseudomonas capsulata</name>
    <dbReference type="NCBI Taxonomy" id="1061"/>
    <lineage>
        <taxon>Bacteria</taxon>
        <taxon>Pseudomonadati</taxon>
        <taxon>Pseudomonadota</taxon>
        <taxon>Alphaproteobacteria</taxon>
        <taxon>Rhodobacterales</taxon>
        <taxon>Rhodobacter group</taxon>
        <taxon>Rhodobacter</taxon>
    </lineage>
</organism>
<accession>A0A1G7R6Z3</accession>
<keyword evidence="3" id="KW-0808">Transferase</keyword>
<dbReference type="OrthoDB" id="9793236at2"/>
<protein>
    <submittedName>
        <fullName evidence="3">Retron-type reverse transcriptase</fullName>
    </submittedName>
</protein>
<dbReference type="PROSITE" id="PS50878">
    <property type="entry name" value="RT_POL"/>
    <property type="match status" value="1"/>
</dbReference>
<feature type="domain" description="Reverse transcriptase" evidence="2">
    <location>
        <begin position="73"/>
        <end position="317"/>
    </location>
</feature>
<dbReference type="RefSeq" id="WP_074555972.1">
    <property type="nucleotide sequence ID" value="NZ_CP119563.1"/>
</dbReference>
<dbReference type="InterPro" id="IPR043502">
    <property type="entry name" value="DNA/RNA_pol_sf"/>
</dbReference>
<dbReference type="PANTHER" id="PTHR34047">
    <property type="entry name" value="NUCLEAR INTRON MATURASE 1, MITOCHONDRIAL-RELATED"/>
    <property type="match status" value="1"/>
</dbReference>
<name>A0A1G7R6Z3_RHOCA</name>
<reference evidence="3 4" key="1">
    <citation type="submission" date="2016-10" db="EMBL/GenBank/DDBJ databases">
        <authorList>
            <person name="de Groot N.N."/>
        </authorList>
    </citation>
    <scope>NUCLEOTIDE SEQUENCE [LARGE SCALE GENOMIC DNA]</scope>
    <source>
        <strain evidence="4">DSM 938 / 37b4</strain>
    </source>
</reference>
<sequence length="515" mass="58872">MQNAIKQEIKRLCRKAFSKLEREAKSEEKYRQQFEKRTGVAAGLPSAAPSLPKPKHFDPVYCSRHANFLSKTIWHKVLESTYEPNPAINYQIPKPDGSKRSIMAFSIPDAALANVVLRRTRDRNTKRLSPSSYAYHPDRDVFDAILALREYQSDGKLFAVQIDFEKYFDNIPAWYLESKINDATQVSLTPHERYIFKAFIHHKFADHDKSTTGPFSRRHKGTPQGSSVSLLLANLANHDLDVKLSAASGRFVRFADDVVALCGDYSAAQELERCFAAHCRTSGLILNAKKSPGIAVISQHQQELRTYPHFDYLGYRLSPGGLSIPQKTVDRIKVRASRLINLYLLQYLSTGFKKSRAGVTPQIFDWDLLGLIYELRRSLYGGLAEADLHKFIYDGKRLPRMKGIMGFYCLLDESERLKEIDGWLLSMVRRAMEKRNSILKAKYGVECPTPSNKELATGSWLDLAAWRGDDQPETRMPSLVRGWRAARKHFFTFGLEQVQAPKYGFYSDFDDLFDY</sequence>
<dbReference type="AlphaFoldDB" id="A0A1G7R6Z3"/>
<keyword evidence="3" id="KW-0695">RNA-directed DNA polymerase</keyword>
<keyword evidence="3" id="KW-0548">Nucleotidyltransferase</keyword>
<dbReference type="SUPFAM" id="SSF56672">
    <property type="entry name" value="DNA/RNA polymerases"/>
    <property type="match status" value="1"/>
</dbReference>
<dbReference type="PANTHER" id="PTHR34047:SF8">
    <property type="entry name" value="PROTEIN YKFC"/>
    <property type="match status" value="1"/>
</dbReference>
<dbReference type="Proteomes" id="UP000183812">
    <property type="component" value="Unassembled WGS sequence"/>
</dbReference>
<dbReference type="InterPro" id="IPR051083">
    <property type="entry name" value="GrpII_Intron_Splice-Mob/Def"/>
</dbReference>
<dbReference type="Pfam" id="PF00078">
    <property type="entry name" value="RVT_1"/>
    <property type="match status" value="1"/>
</dbReference>
<evidence type="ECO:0000313" key="3">
    <source>
        <dbReference type="EMBL" id="SDG06552.1"/>
    </source>
</evidence>
<dbReference type="InterPro" id="IPR000477">
    <property type="entry name" value="RT_dom"/>
</dbReference>
<evidence type="ECO:0000313" key="4">
    <source>
        <dbReference type="Proteomes" id="UP000183812"/>
    </source>
</evidence>
<comment type="similarity">
    <text evidence="1">Belongs to the bacterial reverse transcriptase family.</text>
</comment>
<evidence type="ECO:0000256" key="1">
    <source>
        <dbReference type="ARBA" id="ARBA00034120"/>
    </source>
</evidence>
<dbReference type="GO" id="GO:0003964">
    <property type="term" value="F:RNA-directed DNA polymerase activity"/>
    <property type="evidence" value="ECO:0007669"/>
    <property type="project" value="UniProtKB-KW"/>
</dbReference>
<dbReference type="EMBL" id="FNAY01000028">
    <property type="protein sequence ID" value="SDG06552.1"/>
    <property type="molecule type" value="Genomic_DNA"/>
</dbReference>